<keyword evidence="1 6" id="KW-0808">Transferase</keyword>
<dbReference type="PANTHER" id="PTHR24421">
    <property type="entry name" value="NITRATE/NITRITE SENSOR PROTEIN NARX-RELATED"/>
    <property type="match status" value="1"/>
</dbReference>
<feature type="transmembrane region" description="Helical" evidence="4">
    <location>
        <begin position="112"/>
        <end position="130"/>
    </location>
</feature>
<dbReference type="EMBL" id="CP019688">
    <property type="protein sequence ID" value="AQQ14605.1"/>
    <property type="molecule type" value="Genomic_DNA"/>
</dbReference>
<gene>
    <name evidence="6" type="primary">desK3</name>
    <name evidence="6" type="ORF">CGLAU_03105</name>
</gene>
<evidence type="ECO:0000256" key="2">
    <source>
        <dbReference type="ARBA" id="ARBA00022777"/>
    </source>
</evidence>
<dbReference type="InterPro" id="IPR050482">
    <property type="entry name" value="Sensor_HK_TwoCompSys"/>
</dbReference>
<name>A0A1Q2HUS5_9CORY</name>
<feature type="transmembrane region" description="Helical" evidence="4">
    <location>
        <begin position="136"/>
        <end position="157"/>
    </location>
</feature>
<dbReference type="InterPro" id="IPR011712">
    <property type="entry name" value="Sig_transdc_His_kin_sub3_dim/P"/>
</dbReference>
<evidence type="ECO:0000313" key="7">
    <source>
        <dbReference type="Proteomes" id="UP000217209"/>
    </source>
</evidence>
<evidence type="ECO:0000313" key="6">
    <source>
        <dbReference type="EMBL" id="AQQ14605.1"/>
    </source>
</evidence>
<proteinExistence type="predicted"/>
<evidence type="ECO:0000256" key="3">
    <source>
        <dbReference type="ARBA" id="ARBA00023012"/>
    </source>
</evidence>
<feature type="transmembrane region" description="Helical" evidence="4">
    <location>
        <begin position="15"/>
        <end position="34"/>
    </location>
</feature>
<dbReference type="AlphaFoldDB" id="A0A1Q2HUS5"/>
<dbReference type="PANTHER" id="PTHR24421:SF63">
    <property type="entry name" value="SENSOR HISTIDINE KINASE DESK"/>
    <property type="match status" value="1"/>
</dbReference>
<dbReference type="GO" id="GO:0046983">
    <property type="term" value="F:protein dimerization activity"/>
    <property type="evidence" value="ECO:0007669"/>
    <property type="project" value="InterPro"/>
</dbReference>
<evidence type="ECO:0000259" key="5">
    <source>
        <dbReference type="Pfam" id="PF07730"/>
    </source>
</evidence>
<organism evidence="6 7">
    <name type="scientific">Corynebacterium glaucum</name>
    <dbReference type="NCBI Taxonomy" id="187491"/>
    <lineage>
        <taxon>Bacteria</taxon>
        <taxon>Bacillati</taxon>
        <taxon>Actinomycetota</taxon>
        <taxon>Actinomycetes</taxon>
        <taxon>Mycobacteriales</taxon>
        <taxon>Corynebacteriaceae</taxon>
        <taxon>Corynebacterium</taxon>
    </lineage>
</organism>
<keyword evidence="4" id="KW-1133">Transmembrane helix</keyword>
<dbReference type="GO" id="GO:0000155">
    <property type="term" value="F:phosphorelay sensor kinase activity"/>
    <property type="evidence" value="ECO:0007669"/>
    <property type="project" value="InterPro"/>
</dbReference>
<dbReference type="RefSeq" id="WP_198304992.1">
    <property type="nucleotide sequence ID" value="NZ_CP019688.1"/>
</dbReference>
<dbReference type="Pfam" id="PF07730">
    <property type="entry name" value="HisKA_3"/>
    <property type="match status" value="1"/>
</dbReference>
<dbReference type="Gene3D" id="3.30.565.10">
    <property type="entry name" value="Histidine kinase-like ATPase, C-terminal domain"/>
    <property type="match status" value="1"/>
</dbReference>
<evidence type="ECO:0000256" key="1">
    <source>
        <dbReference type="ARBA" id="ARBA00022679"/>
    </source>
</evidence>
<keyword evidence="7" id="KW-1185">Reference proteome</keyword>
<dbReference type="SUPFAM" id="SSF55874">
    <property type="entry name" value="ATPase domain of HSP90 chaperone/DNA topoisomerase II/histidine kinase"/>
    <property type="match status" value="1"/>
</dbReference>
<feature type="domain" description="Signal transduction histidine kinase subgroup 3 dimerisation and phosphoacceptor" evidence="5">
    <location>
        <begin position="176"/>
        <end position="240"/>
    </location>
</feature>
<feature type="transmembrane region" description="Helical" evidence="4">
    <location>
        <begin position="71"/>
        <end position="100"/>
    </location>
</feature>
<dbReference type="KEGG" id="cgv:CGLAU_03105"/>
<reference evidence="6 7" key="1">
    <citation type="submission" date="2016-12" db="EMBL/GenBank/DDBJ databases">
        <authorList>
            <person name="Song W.-J."/>
            <person name="Kurnit D.M."/>
        </authorList>
    </citation>
    <scope>NUCLEOTIDE SEQUENCE [LARGE SCALE GENOMIC DNA]</scope>
    <source>
        <strain evidence="6 7">DSM 30827</strain>
    </source>
</reference>
<dbReference type="Proteomes" id="UP000217209">
    <property type="component" value="Chromosome"/>
</dbReference>
<protein>
    <submittedName>
        <fullName evidence="6">Sensor histidine kinase DesK</fullName>
        <ecNumber evidence="6">2.7.13.3</ecNumber>
    </submittedName>
</protein>
<accession>A0A1Q2HUS5</accession>
<dbReference type="GO" id="GO:0016020">
    <property type="term" value="C:membrane"/>
    <property type="evidence" value="ECO:0007669"/>
    <property type="project" value="InterPro"/>
</dbReference>
<keyword evidence="3" id="KW-0902">Two-component regulatory system</keyword>
<feature type="transmembrane region" description="Helical" evidence="4">
    <location>
        <begin position="41"/>
        <end position="59"/>
    </location>
</feature>
<keyword evidence="2 6" id="KW-0418">Kinase</keyword>
<keyword evidence="4" id="KW-0472">Membrane</keyword>
<sequence length="348" mass="37466">MITRSDFDRPAARSAAVWLFFLLSPALIVAVADISPWQRAMSLILVGLTGPVFVAGHSYRGPLYEREWANLALWLTPLLLLTAALSWFIGPWTATMLPFVTSVASSVARFRYSAWVNLAVIVAYGVYVAFAGGPNALLFFGFMATIAAIVGAQVASLRINEERAQLSTELRLAHQRESISRDIHDLLGHSLTAINVKSSLALKLLDRDPQRARQEVEELVELSRAALDDVRAAVYGSHTPTLARELSSATSSLQAAGITPQVDADPDVESPLFAWALREAVTNVIRHSRADACRITVTPQRLMVADNGVGIQEGTALSSLSSHIDAAGARLRVSSPVASTGTVVEVTV</sequence>
<dbReference type="Gene3D" id="1.20.5.1930">
    <property type="match status" value="1"/>
</dbReference>
<dbReference type="EC" id="2.7.13.3" evidence="6"/>
<keyword evidence="4" id="KW-0812">Transmembrane</keyword>
<evidence type="ECO:0000256" key="4">
    <source>
        <dbReference type="SAM" id="Phobius"/>
    </source>
</evidence>
<dbReference type="InterPro" id="IPR036890">
    <property type="entry name" value="HATPase_C_sf"/>
</dbReference>